<keyword evidence="11 14" id="KW-0255">Endonuclease</keyword>
<name>A0A975KAZ2_9SPHN</name>
<evidence type="ECO:0000256" key="3">
    <source>
        <dbReference type="ARBA" id="ARBA00004065"/>
    </source>
</evidence>
<evidence type="ECO:0000256" key="6">
    <source>
        <dbReference type="ARBA" id="ARBA00012180"/>
    </source>
</evidence>
<dbReference type="GO" id="GO:0030145">
    <property type="term" value="F:manganese ion binding"/>
    <property type="evidence" value="ECO:0007669"/>
    <property type="project" value="UniProtKB-UniRule"/>
</dbReference>
<dbReference type="GO" id="GO:0006298">
    <property type="term" value="P:mismatch repair"/>
    <property type="evidence" value="ECO:0007669"/>
    <property type="project" value="TreeGrafter"/>
</dbReference>
<keyword evidence="13 14" id="KW-0464">Manganese</keyword>
<evidence type="ECO:0000256" key="10">
    <source>
        <dbReference type="ARBA" id="ARBA00022723"/>
    </source>
</evidence>
<evidence type="ECO:0000256" key="2">
    <source>
        <dbReference type="ARBA" id="ARBA00001946"/>
    </source>
</evidence>
<dbReference type="InterPro" id="IPR012337">
    <property type="entry name" value="RNaseH-like_sf"/>
</dbReference>
<evidence type="ECO:0000256" key="5">
    <source>
        <dbReference type="ARBA" id="ARBA00007383"/>
    </source>
</evidence>
<dbReference type="CDD" id="cd07182">
    <property type="entry name" value="RNase_HII_bacteria_HII_like"/>
    <property type="match status" value="1"/>
</dbReference>
<gene>
    <name evidence="14" type="primary">rnhB</name>
    <name evidence="18" type="ORF">KFK14_04165</name>
</gene>
<evidence type="ECO:0000256" key="15">
    <source>
        <dbReference type="PROSITE-ProRule" id="PRU01319"/>
    </source>
</evidence>
<feature type="binding site" evidence="14 15">
    <location>
        <position position="138"/>
    </location>
    <ligand>
        <name>a divalent metal cation</name>
        <dbReference type="ChEBI" id="CHEBI:60240"/>
    </ligand>
</feature>
<keyword evidence="8 14" id="KW-0963">Cytoplasm</keyword>
<evidence type="ECO:0000256" key="4">
    <source>
        <dbReference type="ARBA" id="ARBA00004496"/>
    </source>
</evidence>
<sequence>MCGTLSSLRRGWALATVRWACRAVPDFGPDFAHELRHHPGLVAGVDEAGRGPLAGPVVAAAVILNRDDCPEGLNDSKKLSAPRRAALEVEIRARAVCFGIGVASVEEIDEINILWATMLAMTRAVDALTRDCAHVLVDGNRCPKWTYASTAIVEGDAKCLSIAAASILAKEERDRMMIAAAREHPHYGWESNKGYGSAKHLAALREHGATPLHRRSFAPVAQLVLI</sequence>
<dbReference type="Gene3D" id="3.30.420.10">
    <property type="entry name" value="Ribonuclease H-like superfamily/Ribonuclease H"/>
    <property type="match status" value="1"/>
</dbReference>
<dbReference type="GO" id="GO:0032299">
    <property type="term" value="C:ribonuclease H2 complex"/>
    <property type="evidence" value="ECO:0007669"/>
    <property type="project" value="TreeGrafter"/>
</dbReference>
<evidence type="ECO:0000256" key="9">
    <source>
        <dbReference type="ARBA" id="ARBA00022722"/>
    </source>
</evidence>
<dbReference type="GO" id="GO:0003723">
    <property type="term" value="F:RNA binding"/>
    <property type="evidence" value="ECO:0007669"/>
    <property type="project" value="UniProtKB-UniRule"/>
</dbReference>
<dbReference type="SUPFAM" id="SSF53098">
    <property type="entry name" value="Ribonuclease H-like"/>
    <property type="match status" value="1"/>
</dbReference>
<evidence type="ECO:0000256" key="7">
    <source>
        <dbReference type="ARBA" id="ARBA00019179"/>
    </source>
</evidence>
<comment type="cofactor">
    <cofactor evidence="2">
        <name>Mg(2+)</name>
        <dbReference type="ChEBI" id="CHEBI:18420"/>
    </cofactor>
</comment>
<dbReference type="Pfam" id="PF01351">
    <property type="entry name" value="RNase_HII"/>
    <property type="match status" value="1"/>
</dbReference>
<dbReference type="NCBIfam" id="NF000595">
    <property type="entry name" value="PRK00015.1-3"/>
    <property type="match status" value="1"/>
</dbReference>
<keyword evidence="9 14" id="KW-0540">Nuclease</keyword>
<evidence type="ECO:0000256" key="1">
    <source>
        <dbReference type="ARBA" id="ARBA00000077"/>
    </source>
</evidence>
<dbReference type="GO" id="GO:0004523">
    <property type="term" value="F:RNA-DNA hybrid ribonuclease activity"/>
    <property type="evidence" value="ECO:0007669"/>
    <property type="project" value="UniProtKB-UniRule"/>
</dbReference>
<evidence type="ECO:0000313" key="18">
    <source>
        <dbReference type="EMBL" id="QUT06652.1"/>
    </source>
</evidence>
<comment type="subcellular location">
    <subcellularLocation>
        <location evidence="4 14">Cytoplasm</location>
    </subcellularLocation>
</comment>
<dbReference type="Proteomes" id="UP000681425">
    <property type="component" value="Chromosome"/>
</dbReference>
<protein>
    <recommendedName>
        <fullName evidence="7 14">Ribonuclease HII</fullName>
        <shortName evidence="14">RNase HII</shortName>
        <ecNumber evidence="6 14">3.1.26.4</ecNumber>
    </recommendedName>
</protein>
<organism evidence="18 19">
    <name type="scientific">Sphingobium phenoxybenzoativorans</name>
    <dbReference type="NCBI Taxonomy" id="1592790"/>
    <lineage>
        <taxon>Bacteria</taxon>
        <taxon>Pseudomonadati</taxon>
        <taxon>Pseudomonadota</taxon>
        <taxon>Alphaproteobacteria</taxon>
        <taxon>Sphingomonadales</taxon>
        <taxon>Sphingomonadaceae</taxon>
        <taxon>Sphingobium</taxon>
    </lineage>
</organism>
<reference evidence="18" key="1">
    <citation type="submission" date="2021-04" db="EMBL/GenBank/DDBJ databases">
        <title>Isolation of p-tert-butylphenol degrading bacteria Sphingobium phenoxybenzoativorans Tas13 from active sludge.</title>
        <authorList>
            <person name="Li Y."/>
        </authorList>
    </citation>
    <scope>NUCLEOTIDE SEQUENCE</scope>
    <source>
        <strain evidence="18">Tas13</strain>
    </source>
</reference>
<keyword evidence="10 14" id="KW-0479">Metal-binding</keyword>
<comment type="catalytic activity">
    <reaction evidence="1 14 15 16">
        <text>Endonucleolytic cleavage to 5'-phosphomonoester.</text>
        <dbReference type="EC" id="3.1.26.4"/>
    </reaction>
</comment>
<proteinExistence type="inferred from homology"/>
<dbReference type="InterPro" id="IPR001352">
    <property type="entry name" value="RNase_HII/HIII"/>
</dbReference>
<dbReference type="InterPro" id="IPR024567">
    <property type="entry name" value="RNase_HII/HIII_dom"/>
</dbReference>
<dbReference type="AlphaFoldDB" id="A0A975KAZ2"/>
<dbReference type="HAMAP" id="MF_00052_B">
    <property type="entry name" value="RNase_HII_B"/>
    <property type="match status" value="1"/>
</dbReference>
<feature type="binding site" evidence="14 15">
    <location>
        <position position="46"/>
    </location>
    <ligand>
        <name>a divalent metal cation</name>
        <dbReference type="ChEBI" id="CHEBI:60240"/>
    </ligand>
</feature>
<keyword evidence="12 14" id="KW-0378">Hydrolase</keyword>
<dbReference type="PANTHER" id="PTHR10954">
    <property type="entry name" value="RIBONUCLEASE H2 SUBUNIT A"/>
    <property type="match status" value="1"/>
</dbReference>
<accession>A0A975KAZ2</accession>
<dbReference type="InterPro" id="IPR036397">
    <property type="entry name" value="RNaseH_sf"/>
</dbReference>
<dbReference type="EC" id="3.1.26.4" evidence="6 14"/>
<dbReference type="NCBIfam" id="NF000594">
    <property type="entry name" value="PRK00015.1-1"/>
    <property type="match status" value="1"/>
</dbReference>
<dbReference type="KEGG" id="spph:KFK14_04165"/>
<evidence type="ECO:0000313" key="19">
    <source>
        <dbReference type="Proteomes" id="UP000681425"/>
    </source>
</evidence>
<keyword evidence="19" id="KW-1185">Reference proteome</keyword>
<dbReference type="PROSITE" id="PS51975">
    <property type="entry name" value="RNASE_H_2"/>
    <property type="match status" value="1"/>
</dbReference>
<evidence type="ECO:0000256" key="13">
    <source>
        <dbReference type="ARBA" id="ARBA00023211"/>
    </source>
</evidence>
<comment type="cofactor">
    <cofactor evidence="14 15">
        <name>Mn(2+)</name>
        <dbReference type="ChEBI" id="CHEBI:29035"/>
    </cofactor>
    <cofactor evidence="14 15">
        <name>Mg(2+)</name>
        <dbReference type="ChEBI" id="CHEBI:18420"/>
    </cofactor>
    <text evidence="14 15">Manganese or magnesium. Binds 1 divalent metal ion per monomer in the absence of substrate. May bind a second metal ion after substrate binding.</text>
</comment>
<dbReference type="InterPro" id="IPR022898">
    <property type="entry name" value="RNase_HII"/>
</dbReference>
<feature type="domain" description="RNase H type-2" evidence="17">
    <location>
        <begin position="40"/>
        <end position="226"/>
    </location>
</feature>
<dbReference type="GO" id="GO:0043137">
    <property type="term" value="P:DNA replication, removal of RNA primer"/>
    <property type="evidence" value="ECO:0007669"/>
    <property type="project" value="TreeGrafter"/>
</dbReference>
<evidence type="ECO:0000256" key="16">
    <source>
        <dbReference type="RuleBase" id="RU003515"/>
    </source>
</evidence>
<dbReference type="EMBL" id="CP073910">
    <property type="protein sequence ID" value="QUT06652.1"/>
    <property type="molecule type" value="Genomic_DNA"/>
</dbReference>
<evidence type="ECO:0000256" key="12">
    <source>
        <dbReference type="ARBA" id="ARBA00022801"/>
    </source>
</evidence>
<dbReference type="PANTHER" id="PTHR10954:SF18">
    <property type="entry name" value="RIBONUCLEASE HII"/>
    <property type="match status" value="1"/>
</dbReference>
<comment type="function">
    <text evidence="3 14 16">Endonuclease that specifically degrades the RNA of RNA-DNA hybrids.</text>
</comment>
<evidence type="ECO:0000256" key="14">
    <source>
        <dbReference type="HAMAP-Rule" id="MF_00052"/>
    </source>
</evidence>
<dbReference type="FunFam" id="3.30.420.10:FF:000006">
    <property type="entry name" value="Ribonuclease HII"/>
    <property type="match status" value="1"/>
</dbReference>
<evidence type="ECO:0000256" key="11">
    <source>
        <dbReference type="ARBA" id="ARBA00022759"/>
    </source>
</evidence>
<feature type="binding site" evidence="14 15">
    <location>
        <position position="47"/>
    </location>
    <ligand>
        <name>a divalent metal cation</name>
        <dbReference type="ChEBI" id="CHEBI:60240"/>
    </ligand>
</feature>
<evidence type="ECO:0000259" key="17">
    <source>
        <dbReference type="PROSITE" id="PS51975"/>
    </source>
</evidence>
<comment type="similarity">
    <text evidence="5 14 16">Belongs to the RNase HII family.</text>
</comment>
<evidence type="ECO:0000256" key="8">
    <source>
        <dbReference type="ARBA" id="ARBA00022490"/>
    </source>
</evidence>
<dbReference type="GO" id="GO:0005737">
    <property type="term" value="C:cytoplasm"/>
    <property type="evidence" value="ECO:0007669"/>
    <property type="project" value="UniProtKB-SubCell"/>
</dbReference>